<comment type="subcellular location">
    <subcellularLocation>
        <location evidence="1">Nucleus</location>
    </subcellularLocation>
</comment>
<dbReference type="Pfam" id="PF00172">
    <property type="entry name" value="Zn_clus"/>
    <property type="match status" value="1"/>
</dbReference>
<dbReference type="GO" id="GO:0008270">
    <property type="term" value="F:zinc ion binding"/>
    <property type="evidence" value="ECO:0007669"/>
    <property type="project" value="InterPro"/>
</dbReference>
<dbReference type="AlphaFoldDB" id="A0A0H5C7T9"/>
<reference evidence="6" key="1">
    <citation type="journal article" date="2015" name="J. Biotechnol.">
        <title>The structure of the Cyberlindnera jadinii genome and its relation to Candida utilis analyzed by the occurrence of single nucleotide polymorphisms.</title>
        <authorList>
            <person name="Rupp O."/>
            <person name="Brinkrolf K."/>
            <person name="Buerth C."/>
            <person name="Kunigo M."/>
            <person name="Schneider J."/>
            <person name="Jaenicke S."/>
            <person name="Goesmann A."/>
            <person name="Puehler A."/>
            <person name="Jaeger K.-E."/>
            <person name="Ernst J.F."/>
        </authorList>
    </citation>
    <scope>NUCLEOTIDE SEQUENCE [LARGE SCALE GENOMIC DNA]</scope>
    <source>
        <strain evidence="6">ATCC 18201 / CBS 1600 / BCRC 20928 / JCM 3617 / NBRC 0987 / NRRL Y-1542</strain>
    </source>
</reference>
<evidence type="ECO:0000259" key="4">
    <source>
        <dbReference type="PROSITE" id="PS50048"/>
    </source>
</evidence>
<dbReference type="SMART" id="SM00066">
    <property type="entry name" value="GAL4"/>
    <property type="match status" value="1"/>
</dbReference>
<keyword evidence="2" id="KW-0539">Nucleus</keyword>
<dbReference type="GO" id="GO:0045944">
    <property type="term" value="P:positive regulation of transcription by RNA polymerase II"/>
    <property type="evidence" value="ECO:0007669"/>
    <property type="project" value="TreeGrafter"/>
</dbReference>
<dbReference type="InterPro" id="IPR036864">
    <property type="entry name" value="Zn2-C6_fun-type_DNA-bd_sf"/>
</dbReference>
<dbReference type="SUPFAM" id="SSF57701">
    <property type="entry name" value="Zn2/Cys6 DNA-binding domain"/>
    <property type="match status" value="1"/>
</dbReference>
<dbReference type="Gene3D" id="4.10.240.10">
    <property type="entry name" value="Zn(2)-C6 fungal-type DNA-binding domain"/>
    <property type="match status" value="1"/>
</dbReference>
<dbReference type="Proteomes" id="UP000038830">
    <property type="component" value="Unassembled WGS sequence"/>
</dbReference>
<dbReference type="GO" id="GO:0000981">
    <property type="term" value="F:DNA-binding transcription factor activity, RNA polymerase II-specific"/>
    <property type="evidence" value="ECO:0007669"/>
    <property type="project" value="InterPro"/>
</dbReference>
<dbReference type="PROSITE" id="PS50048">
    <property type="entry name" value="ZN2_CY6_FUNGAL_2"/>
    <property type="match status" value="1"/>
</dbReference>
<gene>
    <name evidence="5" type="ORF">BN1211_4764</name>
</gene>
<feature type="domain" description="Zn(2)-C6 fungal-type" evidence="4">
    <location>
        <begin position="36"/>
        <end position="66"/>
    </location>
</feature>
<sequence>MEAKESSETSDGYVNGEDSQQVQSGDSSKRKYSRNGCTECKKRRMKCDETKPSCWQCSRLGRECIYIMNRKNKKRRSKEEIEREKLNKATRSKAQRRSDEPDPQSEAQGTQFSFSFNDANLVYNDLSDLVNWRLEEALTPNLKTYIEESSNPFNTELSTHNLPLTTDDTDMIFDIPLEMFNLGEPHSEYLKRYYNEFFTLVCPFTPNVNSNPMRDVLFNYARRETYLLYAILACGAMTQHRQTQQIRDDQAYCSYLSTCLNILSDNFEDETLIQVKVEPMLLTILLLTTDCASNKNPRWRAHLKGAKELLKKTTVQSDTLNFCRNWLTSYEILAGITNPYGGIFQADGEELSRFITNDELYLNSLKRLNMIDVHGFNYLDGHIIQLDIAFRDIIRVMNKIRILENNGLIQGKTHLNSDIVPPVLTLTEWHSISNQLDNLEEMFIIDKSGIIPPSNPNHPSHNRVKGFDAIDTVRFPSGDEVTLSWFDIAHQTHIIAARVVFLNRVLLFEKNSIFIQELVKKALRYLEFLRIQPNYRNCCMTHLHMLISVIGGLCLDEKDRQLVEIFLKACYNLGLASAGHNLERIQRIWRNEVQSGEEDDVLTW</sequence>
<accession>A0A0H5C7T9</accession>
<dbReference type="PROSITE" id="PS00463">
    <property type="entry name" value="ZN2_CY6_FUNGAL_1"/>
    <property type="match status" value="1"/>
</dbReference>
<evidence type="ECO:0000256" key="2">
    <source>
        <dbReference type="ARBA" id="ARBA00023242"/>
    </source>
</evidence>
<dbReference type="GO" id="GO:0000976">
    <property type="term" value="F:transcription cis-regulatory region binding"/>
    <property type="evidence" value="ECO:0007669"/>
    <property type="project" value="TreeGrafter"/>
</dbReference>
<evidence type="ECO:0000313" key="5">
    <source>
        <dbReference type="EMBL" id="CEP24052.1"/>
    </source>
</evidence>
<dbReference type="GO" id="GO:0005634">
    <property type="term" value="C:nucleus"/>
    <property type="evidence" value="ECO:0007669"/>
    <property type="project" value="UniProtKB-SubCell"/>
</dbReference>
<dbReference type="InterPro" id="IPR021858">
    <property type="entry name" value="Fun_TF"/>
</dbReference>
<dbReference type="EMBL" id="CDQK01000005">
    <property type="protein sequence ID" value="CEP24052.1"/>
    <property type="molecule type" value="Genomic_DNA"/>
</dbReference>
<name>A0A0H5C7T9_CYBJN</name>
<dbReference type="Pfam" id="PF11951">
    <property type="entry name" value="Fungal_trans_2"/>
    <property type="match status" value="1"/>
</dbReference>
<organism evidence="5 6">
    <name type="scientific">Cyberlindnera jadinii (strain ATCC 18201 / CBS 1600 / BCRC 20928 / JCM 3617 / NBRC 0987 / NRRL Y-1542)</name>
    <name type="common">Torula yeast</name>
    <name type="synonym">Candida utilis</name>
    <dbReference type="NCBI Taxonomy" id="983966"/>
    <lineage>
        <taxon>Eukaryota</taxon>
        <taxon>Fungi</taxon>
        <taxon>Dikarya</taxon>
        <taxon>Ascomycota</taxon>
        <taxon>Saccharomycotina</taxon>
        <taxon>Saccharomycetes</taxon>
        <taxon>Phaffomycetales</taxon>
        <taxon>Phaffomycetaceae</taxon>
        <taxon>Cyberlindnera</taxon>
    </lineage>
</organism>
<protein>
    <recommendedName>
        <fullName evidence="4">Zn(2)-C6 fungal-type domain-containing protein</fullName>
    </recommendedName>
</protein>
<proteinExistence type="predicted"/>
<evidence type="ECO:0000256" key="1">
    <source>
        <dbReference type="ARBA" id="ARBA00004123"/>
    </source>
</evidence>
<dbReference type="PANTHER" id="PTHR37534:SF49">
    <property type="entry name" value="LYSINE BIOSYNTHESIS REGULATORY PROTEIN LYS14"/>
    <property type="match status" value="1"/>
</dbReference>
<feature type="compositionally biased region" description="Polar residues" evidence="3">
    <location>
        <begin position="9"/>
        <end position="26"/>
    </location>
</feature>
<evidence type="ECO:0000256" key="3">
    <source>
        <dbReference type="SAM" id="MobiDB-lite"/>
    </source>
</evidence>
<dbReference type="PANTHER" id="PTHR37534">
    <property type="entry name" value="TRANSCRIPTIONAL ACTIVATOR PROTEIN UGA3"/>
    <property type="match status" value="1"/>
</dbReference>
<feature type="region of interest" description="Disordered" evidence="3">
    <location>
        <begin position="75"/>
        <end position="109"/>
    </location>
</feature>
<evidence type="ECO:0000313" key="6">
    <source>
        <dbReference type="Proteomes" id="UP000038830"/>
    </source>
</evidence>
<feature type="region of interest" description="Disordered" evidence="3">
    <location>
        <begin position="1"/>
        <end position="36"/>
    </location>
</feature>
<feature type="compositionally biased region" description="Basic and acidic residues" evidence="3">
    <location>
        <begin position="77"/>
        <end position="87"/>
    </location>
</feature>
<dbReference type="CDD" id="cd00067">
    <property type="entry name" value="GAL4"/>
    <property type="match status" value="1"/>
</dbReference>
<dbReference type="InterPro" id="IPR001138">
    <property type="entry name" value="Zn2Cys6_DnaBD"/>
</dbReference>